<feature type="domain" description="ABC transporter" evidence="4">
    <location>
        <begin position="21"/>
        <end position="259"/>
    </location>
</feature>
<protein>
    <submittedName>
        <fullName evidence="5">ABC transporter ATP-binding protein</fullName>
    </submittedName>
</protein>
<dbReference type="CDD" id="cd03219">
    <property type="entry name" value="ABC_Mj1267_LivG_branched"/>
    <property type="match status" value="1"/>
</dbReference>
<evidence type="ECO:0000256" key="3">
    <source>
        <dbReference type="ARBA" id="ARBA00022840"/>
    </source>
</evidence>
<dbReference type="SMART" id="SM00382">
    <property type="entry name" value="AAA"/>
    <property type="match status" value="1"/>
</dbReference>
<dbReference type="InterPro" id="IPR003439">
    <property type="entry name" value="ABC_transporter-like_ATP-bd"/>
</dbReference>
<evidence type="ECO:0000256" key="2">
    <source>
        <dbReference type="ARBA" id="ARBA00022741"/>
    </source>
</evidence>
<dbReference type="PANTHER" id="PTHR45772:SF3">
    <property type="entry name" value="ABC TRANSPORTER ATP-BINDING PROTEIN"/>
    <property type="match status" value="1"/>
</dbReference>
<dbReference type="RefSeq" id="WP_256406322.1">
    <property type="nucleotide sequence ID" value="NZ_CP187151.1"/>
</dbReference>
<keyword evidence="1" id="KW-0813">Transport</keyword>
<accession>A0ABD6CU58</accession>
<dbReference type="Pfam" id="PF00005">
    <property type="entry name" value="ABC_tran"/>
    <property type="match status" value="1"/>
</dbReference>
<dbReference type="PROSITE" id="PS50893">
    <property type="entry name" value="ABC_TRANSPORTER_2"/>
    <property type="match status" value="1"/>
</dbReference>
<reference evidence="5 6" key="1">
    <citation type="journal article" date="2019" name="Int. J. Syst. Evol. Microbiol.">
        <title>The Global Catalogue of Microorganisms (GCM) 10K type strain sequencing project: providing services to taxonomists for standard genome sequencing and annotation.</title>
        <authorList>
            <consortium name="The Broad Institute Genomics Platform"/>
            <consortium name="The Broad Institute Genome Sequencing Center for Infectious Disease"/>
            <person name="Wu L."/>
            <person name="Ma J."/>
        </authorList>
    </citation>
    <scope>NUCLEOTIDE SEQUENCE [LARGE SCALE GENOMIC DNA]</scope>
    <source>
        <strain evidence="5 6">CGMCC 1.10594</strain>
    </source>
</reference>
<dbReference type="InterPro" id="IPR051120">
    <property type="entry name" value="ABC_AA/LPS_Transport"/>
</dbReference>
<gene>
    <name evidence="5" type="ORF">ACFSBJ_01270</name>
</gene>
<dbReference type="PROSITE" id="PS00211">
    <property type="entry name" value="ABC_TRANSPORTER_1"/>
    <property type="match status" value="1"/>
</dbReference>
<evidence type="ECO:0000313" key="5">
    <source>
        <dbReference type="EMBL" id="MFD1632381.1"/>
    </source>
</evidence>
<name>A0ABD6CU58_9EURY</name>
<keyword evidence="2" id="KW-0547">Nucleotide-binding</keyword>
<dbReference type="Pfam" id="PF12399">
    <property type="entry name" value="BCA_ABC_TP_C"/>
    <property type="match status" value="1"/>
</dbReference>
<proteinExistence type="predicted"/>
<organism evidence="5 6">
    <name type="scientific">Haloplanus ruber</name>
    <dbReference type="NCBI Taxonomy" id="869892"/>
    <lineage>
        <taxon>Archaea</taxon>
        <taxon>Methanobacteriati</taxon>
        <taxon>Methanobacteriota</taxon>
        <taxon>Stenosarchaea group</taxon>
        <taxon>Halobacteria</taxon>
        <taxon>Halobacteriales</taxon>
        <taxon>Haloferacaceae</taxon>
        <taxon>Haloplanus</taxon>
    </lineage>
</organism>
<dbReference type="InterPro" id="IPR003593">
    <property type="entry name" value="AAA+_ATPase"/>
</dbReference>
<sequence>MTTTQQTETNAARVESENTLLRIEGLTKTFGSFTAVDGVDLSVPDGELHSIIGPNGAGKTTLFNMIAGSLRPTAGTIHFRGTDITAVDQDERARRGVSRAFQITQLFPGVTVHENLRLAAQADNQRFNPLATRNPDHDERARGMLDDLDVDARPDEVAANLSHGDKKKLEIGMALVSEPTLLLLDEPTSGVAEAELPALLEFLTDAVTDLTVLLIEHDVDLVLELSDRITVLDRGEVIARGDPEDIVANERVQNAYMGGY</sequence>
<dbReference type="SUPFAM" id="SSF52540">
    <property type="entry name" value="P-loop containing nucleoside triphosphate hydrolases"/>
    <property type="match status" value="1"/>
</dbReference>
<dbReference type="PANTHER" id="PTHR45772">
    <property type="entry name" value="CONSERVED COMPONENT OF ABC TRANSPORTER FOR NATURAL AMINO ACIDS-RELATED"/>
    <property type="match status" value="1"/>
</dbReference>
<dbReference type="InterPro" id="IPR032823">
    <property type="entry name" value="BCA_ABC_TP_C"/>
</dbReference>
<dbReference type="InterPro" id="IPR017871">
    <property type="entry name" value="ABC_transporter-like_CS"/>
</dbReference>
<dbReference type="InterPro" id="IPR027417">
    <property type="entry name" value="P-loop_NTPase"/>
</dbReference>
<dbReference type="GO" id="GO:0005524">
    <property type="term" value="F:ATP binding"/>
    <property type="evidence" value="ECO:0007669"/>
    <property type="project" value="UniProtKB-KW"/>
</dbReference>
<dbReference type="Gene3D" id="3.40.50.300">
    <property type="entry name" value="P-loop containing nucleotide triphosphate hydrolases"/>
    <property type="match status" value="1"/>
</dbReference>
<dbReference type="Proteomes" id="UP001597075">
    <property type="component" value="Unassembled WGS sequence"/>
</dbReference>
<keyword evidence="3 5" id="KW-0067">ATP-binding</keyword>
<evidence type="ECO:0000259" key="4">
    <source>
        <dbReference type="PROSITE" id="PS50893"/>
    </source>
</evidence>
<evidence type="ECO:0000313" key="6">
    <source>
        <dbReference type="Proteomes" id="UP001597075"/>
    </source>
</evidence>
<dbReference type="EMBL" id="JBHUDL010000004">
    <property type="protein sequence ID" value="MFD1632381.1"/>
    <property type="molecule type" value="Genomic_DNA"/>
</dbReference>
<comment type="caution">
    <text evidence="5">The sequence shown here is derived from an EMBL/GenBank/DDBJ whole genome shotgun (WGS) entry which is preliminary data.</text>
</comment>
<dbReference type="AlphaFoldDB" id="A0ABD6CU58"/>
<evidence type="ECO:0000256" key="1">
    <source>
        <dbReference type="ARBA" id="ARBA00022448"/>
    </source>
</evidence>
<keyword evidence="6" id="KW-1185">Reference proteome</keyword>